<dbReference type="PANTHER" id="PTHR31836:SF27">
    <property type="entry name" value="RLPA-LIKE PROTEIN DOUBLE-PSI BETA-BARREL DOMAIN-CONTAINING PROTEIN"/>
    <property type="match status" value="1"/>
</dbReference>
<feature type="domain" description="RlpA-like protein double-psi beta-barrel" evidence="3">
    <location>
        <begin position="52"/>
        <end position="116"/>
    </location>
</feature>
<dbReference type="InterPro" id="IPR009009">
    <property type="entry name" value="RlpA-like_DPBB"/>
</dbReference>
<keyword evidence="1 2" id="KW-0732">Signal</keyword>
<feature type="signal peptide" evidence="2">
    <location>
        <begin position="1"/>
        <end position="19"/>
    </location>
</feature>
<dbReference type="AlphaFoldDB" id="A0A9P5YDS9"/>
<sequence>MLYLASVLVALSSLASVQAFTGDGTFYQPGLGACGNFNTANEFVVAMAHATYDSYPGATPNPNLNPICQRSIRATYQGKTVILRVVDRCAGCAGASDIDMSPAAFSVLAPLSAGRLQGVEWDYI</sequence>
<dbReference type="Gene3D" id="2.40.40.10">
    <property type="entry name" value="RlpA-like domain"/>
    <property type="match status" value="1"/>
</dbReference>
<evidence type="ECO:0000313" key="4">
    <source>
        <dbReference type="EMBL" id="KAF9467022.1"/>
    </source>
</evidence>
<dbReference type="PANTHER" id="PTHR31836">
    <property type="match status" value="1"/>
</dbReference>
<evidence type="ECO:0000256" key="1">
    <source>
        <dbReference type="ARBA" id="ARBA00022729"/>
    </source>
</evidence>
<dbReference type="EMBL" id="MU150239">
    <property type="protein sequence ID" value="KAF9467022.1"/>
    <property type="molecule type" value="Genomic_DNA"/>
</dbReference>
<dbReference type="SUPFAM" id="SSF50685">
    <property type="entry name" value="Barwin-like endoglucanases"/>
    <property type="match status" value="1"/>
</dbReference>
<comment type="caution">
    <text evidence="4">The sequence shown here is derived from an EMBL/GenBank/DDBJ whole genome shotgun (WGS) entry which is preliminary data.</text>
</comment>
<feature type="chain" id="PRO_5040486879" evidence="2">
    <location>
        <begin position="20"/>
        <end position="124"/>
    </location>
</feature>
<dbReference type="InterPro" id="IPR036908">
    <property type="entry name" value="RlpA-like_sf"/>
</dbReference>
<name>A0A9P5YDS9_9AGAR</name>
<evidence type="ECO:0000313" key="5">
    <source>
        <dbReference type="Proteomes" id="UP000807353"/>
    </source>
</evidence>
<accession>A0A9P5YDS9</accession>
<evidence type="ECO:0000259" key="3">
    <source>
        <dbReference type="Pfam" id="PF03330"/>
    </source>
</evidence>
<dbReference type="Proteomes" id="UP000807353">
    <property type="component" value="Unassembled WGS sequence"/>
</dbReference>
<organism evidence="4 5">
    <name type="scientific">Collybia nuda</name>
    <dbReference type="NCBI Taxonomy" id="64659"/>
    <lineage>
        <taxon>Eukaryota</taxon>
        <taxon>Fungi</taxon>
        <taxon>Dikarya</taxon>
        <taxon>Basidiomycota</taxon>
        <taxon>Agaricomycotina</taxon>
        <taxon>Agaricomycetes</taxon>
        <taxon>Agaricomycetidae</taxon>
        <taxon>Agaricales</taxon>
        <taxon>Tricholomatineae</taxon>
        <taxon>Clitocybaceae</taxon>
        <taxon>Collybia</taxon>
    </lineage>
</organism>
<dbReference type="Pfam" id="PF03330">
    <property type="entry name" value="DPBB_1"/>
    <property type="match status" value="1"/>
</dbReference>
<keyword evidence="5" id="KW-1185">Reference proteome</keyword>
<gene>
    <name evidence="4" type="ORF">BDZ94DRAFT_1305876</name>
</gene>
<reference evidence="4" key="1">
    <citation type="submission" date="2020-11" db="EMBL/GenBank/DDBJ databases">
        <authorList>
            <consortium name="DOE Joint Genome Institute"/>
            <person name="Ahrendt S."/>
            <person name="Riley R."/>
            <person name="Andreopoulos W."/>
            <person name="Labutti K."/>
            <person name="Pangilinan J."/>
            <person name="Ruiz-Duenas F.J."/>
            <person name="Barrasa J.M."/>
            <person name="Sanchez-Garcia M."/>
            <person name="Camarero S."/>
            <person name="Miyauchi S."/>
            <person name="Serrano A."/>
            <person name="Linde D."/>
            <person name="Babiker R."/>
            <person name="Drula E."/>
            <person name="Ayuso-Fernandez I."/>
            <person name="Pacheco R."/>
            <person name="Padilla G."/>
            <person name="Ferreira P."/>
            <person name="Barriuso J."/>
            <person name="Kellner H."/>
            <person name="Castanera R."/>
            <person name="Alfaro M."/>
            <person name="Ramirez L."/>
            <person name="Pisabarro A.G."/>
            <person name="Kuo A."/>
            <person name="Tritt A."/>
            <person name="Lipzen A."/>
            <person name="He G."/>
            <person name="Yan M."/>
            <person name="Ng V."/>
            <person name="Cullen D."/>
            <person name="Martin F."/>
            <person name="Rosso M.-N."/>
            <person name="Henrissat B."/>
            <person name="Hibbett D."/>
            <person name="Martinez A.T."/>
            <person name="Grigoriev I.V."/>
        </authorList>
    </citation>
    <scope>NUCLEOTIDE SEQUENCE</scope>
    <source>
        <strain evidence="4">CBS 247.69</strain>
    </source>
</reference>
<proteinExistence type="predicted"/>
<dbReference type="InterPro" id="IPR051477">
    <property type="entry name" value="Expansin_CellWall"/>
</dbReference>
<dbReference type="OrthoDB" id="623670at2759"/>
<evidence type="ECO:0000256" key="2">
    <source>
        <dbReference type="SAM" id="SignalP"/>
    </source>
</evidence>
<dbReference type="CDD" id="cd22191">
    <property type="entry name" value="DPBB_RlpA_EXP_N-like"/>
    <property type="match status" value="1"/>
</dbReference>
<protein>
    <submittedName>
        <fullName evidence="4">Plant expansin</fullName>
    </submittedName>
</protein>